<evidence type="ECO:0000313" key="2">
    <source>
        <dbReference type="EMBL" id="KAF2824615.1"/>
    </source>
</evidence>
<keyword evidence="1" id="KW-0732">Signal</keyword>
<evidence type="ECO:0000256" key="1">
    <source>
        <dbReference type="SAM" id="SignalP"/>
    </source>
</evidence>
<dbReference type="OrthoDB" id="5337308at2759"/>
<dbReference type="AlphaFoldDB" id="A0A6A6ZWB4"/>
<accession>A0A6A6ZWB4</accession>
<name>A0A6A6ZWB4_9PLEO</name>
<proteinExistence type="predicted"/>
<organism evidence="2 3">
    <name type="scientific">Ophiobolus disseminans</name>
    <dbReference type="NCBI Taxonomy" id="1469910"/>
    <lineage>
        <taxon>Eukaryota</taxon>
        <taxon>Fungi</taxon>
        <taxon>Dikarya</taxon>
        <taxon>Ascomycota</taxon>
        <taxon>Pezizomycotina</taxon>
        <taxon>Dothideomycetes</taxon>
        <taxon>Pleosporomycetidae</taxon>
        <taxon>Pleosporales</taxon>
        <taxon>Pleosporineae</taxon>
        <taxon>Phaeosphaeriaceae</taxon>
        <taxon>Ophiobolus</taxon>
    </lineage>
</organism>
<sequence length="320" mass="35092">MKLSKLFLLVLTLAVVTLGLNNNTATPKQLNDASGATDDYQGSTPGAFRAKGNWLGCLMKGTDEEAGAAWPDPLNQTPKSARAPWSGELSELGSWGWSEGEMDQNISGDFTDGSRGNAHHIETALRALGLRTLPETRGGNNRGLYIEHGEMDPKTVDYGDVEYQTYKVNSHEYHNLHYYIANNVINTDTLPLVASILQAKGVKDVPRWPGIEVSTSEPEGQALLGSPIGVSLAFLLIQHKAGLGIKHVTSVTIFRDNRGFHIPEIELLFKIENYVAPQLQRRDTVDHVQHSSHVQVPDNGKSSLRVHEFRLGAGQLKARL</sequence>
<dbReference type="EMBL" id="MU006229">
    <property type="protein sequence ID" value="KAF2824615.1"/>
    <property type="molecule type" value="Genomic_DNA"/>
</dbReference>
<protein>
    <submittedName>
        <fullName evidence="2">Uncharacterized protein</fullName>
    </submittedName>
</protein>
<evidence type="ECO:0000313" key="3">
    <source>
        <dbReference type="Proteomes" id="UP000799424"/>
    </source>
</evidence>
<keyword evidence="3" id="KW-1185">Reference proteome</keyword>
<dbReference type="Proteomes" id="UP000799424">
    <property type="component" value="Unassembled WGS sequence"/>
</dbReference>
<feature type="chain" id="PRO_5025400499" evidence="1">
    <location>
        <begin position="20"/>
        <end position="320"/>
    </location>
</feature>
<reference evidence="2" key="1">
    <citation type="journal article" date="2020" name="Stud. Mycol.">
        <title>101 Dothideomycetes genomes: a test case for predicting lifestyles and emergence of pathogens.</title>
        <authorList>
            <person name="Haridas S."/>
            <person name="Albert R."/>
            <person name="Binder M."/>
            <person name="Bloem J."/>
            <person name="Labutti K."/>
            <person name="Salamov A."/>
            <person name="Andreopoulos B."/>
            <person name="Baker S."/>
            <person name="Barry K."/>
            <person name="Bills G."/>
            <person name="Bluhm B."/>
            <person name="Cannon C."/>
            <person name="Castanera R."/>
            <person name="Culley D."/>
            <person name="Daum C."/>
            <person name="Ezra D."/>
            <person name="Gonzalez J."/>
            <person name="Henrissat B."/>
            <person name="Kuo A."/>
            <person name="Liang C."/>
            <person name="Lipzen A."/>
            <person name="Lutzoni F."/>
            <person name="Magnuson J."/>
            <person name="Mondo S."/>
            <person name="Nolan M."/>
            <person name="Ohm R."/>
            <person name="Pangilinan J."/>
            <person name="Park H.-J."/>
            <person name="Ramirez L."/>
            <person name="Alfaro M."/>
            <person name="Sun H."/>
            <person name="Tritt A."/>
            <person name="Yoshinaga Y."/>
            <person name="Zwiers L.-H."/>
            <person name="Turgeon B."/>
            <person name="Goodwin S."/>
            <person name="Spatafora J."/>
            <person name="Crous P."/>
            <person name="Grigoriev I."/>
        </authorList>
    </citation>
    <scope>NUCLEOTIDE SEQUENCE</scope>
    <source>
        <strain evidence="2">CBS 113818</strain>
    </source>
</reference>
<gene>
    <name evidence="2" type="ORF">CC86DRAFT_407782</name>
</gene>
<feature type="signal peptide" evidence="1">
    <location>
        <begin position="1"/>
        <end position="19"/>
    </location>
</feature>